<evidence type="ECO:0000256" key="1">
    <source>
        <dbReference type="ARBA" id="ARBA00022729"/>
    </source>
</evidence>
<dbReference type="SUPFAM" id="SSF51445">
    <property type="entry name" value="(Trans)glycosidases"/>
    <property type="match status" value="1"/>
</dbReference>
<dbReference type="Gene3D" id="3.20.20.80">
    <property type="entry name" value="Glycosidases"/>
    <property type="match status" value="1"/>
</dbReference>
<dbReference type="Pfam" id="PF04122">
    <property type="entry name" value="CW_binding_2"/>
    <property type="match status" value="3"/>
</dbReference>
<dbReference type="InterPro" id="IPR052177">
    <property type="entry name" value="Divisome_Glycosyl_Hydrolase"/>
</dbReference>
<sequence>MRNKKFVISLFILFLSGIFAIYNIEDVNAEEEMRGAWVASVYNMDWPKTSYYNPSAQKAEYIKLLDHLKSTGINTVIFQVRPESDALYKSNINPWSRFLTGTQGKYPGYDPLQFVIDESHKRGIKVHAWFNPYRAWMNPDKSGSTPTNPMNLHPDWVIKYNNKWFYDPGKPEVTNYIVNTVNEVVRNYNIDGIHFDDYFYPDSNFPDYNTYKKYGSGNIDDWRRNNINNMLKKVNTGIKSIKPGLVFGVSPSGIWRNSSSDSNGSNTSGSESYAVQYADTRYWIKNNLIDYVVPQVYWKIGNTRADYATLIKWWSDQMVGSNVKLYIGQGIYKHGQDDVYGENVAIEIKNQILLNRKYPNIKGSMYFSASDIVNSSQVTNDLKSLYLARYPYQNSMMGANRSDTAVEISKKSWPNGTGTVVLVNGYEPYVGVISSPLASLRNAPILLSSKSYISEPTINEIKRLGAKKIILIGDENSIDKSQLDKLNTAISGLSYEKIYGKDIYEVSNKIAENISQNKPVNNVYVVGENGLADAISIASKASYERNPIIVTNYIKNNNPENVYFVGGDMIISNNIIKQISNVLSKDLTNSRIAGANRIDTNSLVVRKFYTKLFTKEAFVTRADALIDAVTISVFAQRTDSPTILAGKSINSLQNDVLYPRSVSLLYKVGGGINTYTYNKIYELLYGVMQ</sequence>
<keyword evidence="1" id="KW-0732">Signal</keyword>
<organism evidence="3 4">
    <name type="scientific">Peptostreptococcus equinus</name>
    <dbReference type="NCBI Taxonomy" id="3003601"/>
    <lineage>
        <taxon>Bacteria</taxon>
        <taxon>Bacillati</taxon>
        <taxon>Bacillota</taxon>
        <taxon>Clostridia</taxon>
        <taxon>Peptostreptococcales</taxon>
        <taxon>Peptostreptococcaceae</taxon>
        <taxon>Peptostreptococcus</taxon>
    </lineage>
</organism>
<evidence type="ECO:0000313" key="3">
    <source>
        <dbReference type="EMBL" id="WAW15529.1"/>
    </source>
</evidence>
<evidence type="ECO:0000259" key="2">
    <source>
        <dbReference type="Pfam" id="PF02638"/>
    </source>
</evidence>
<protein>
    <submittedName>
        <fullName evidence="3">Family 10 glycosylhydrolase</fullName>
    </submittedName>
</protein>
<evidence type="ECO:0000313" key="4">
    <source>
        <dbReference type="Proteomes" id="UP001164187"/>
    </source>
</evidence>
<dbReference type="Gene3D" id="3.40.50.12090">
    <property type="match status" value="2"/>
</dbReference>
<proteinExistence type="predicted"/>
<dbReference type="Pfam" id="PF02638">
    <property type="entry name" value="GHL10"/>
    <property type="match status" value="1"/>
</dbReference>
<reference evidence="3" key="1">
    <citation type="submission" date="2022-12" db="EMBL/GenBank/DDBJ databases">
        <title>Peptostreptococcus.</title>
        <authorList>
            <person name="Lee S.H."/>
        </authorList>
    </citation>
    <scope>NUCLEOTIDE SEQUENCE</scope>
    <source>
        <strain evidence="3">CBA3647</strain>
    </source>
</reference>
<dbReference type="PANTHER" id="PTHR43405:SF1">
    <property type="entry name" value="GLYCOSYL HYDROLASE DIGH"/>
    <property type="match status" value="1"/>
</dbReference>
<name>A0ABY7JQV7_9FIRM</name>
<dbReference type="Proteomes" id="UP001164187">
    <property type="component" value="Chromosome"/>
</dbReference>
<keyword evidence="4" id="KW-1185">Reference proteome</keyword>
<dbReference type="InterPro" id="IPR003790">
    <property type="entry name" value="GHL10"/>
</dbReference>
<feature type="domain" description="Glycosyl hydrolase-like 10" evidence="2">
    <location>
        <begin position="32"/>
        <end position="335"/>
    </location>
</feature>
<dbReference type="PANTHER" id="PTHR43405">
    <property type="entry name" value="GLYCOSYL HYDROLASE DIGH"/>
    <property type="match status" value="1"/>
</dbReference>
<accession>A0ABY7JQV7</accession>
<dbReference type="EMBL" id="CP114052">
    <property type="protein sequence ID" value="WAW15529.1"/>
    <property type="molecule type" value="Genomic_DNA"/>
</dbReference>
<dbReference type="InterPro" id="IPR017853">
    <property type="entry name" value="GH"/>
</dbReference>
<gene>
    <name evidence="3" type="ORF">O0R46_03540</name>
</gene>
<dbReference type="RefSeq" id="WP_269312202.1">
    <property type="nucleotide sequence ID" value="NZ_CP114052.1"/>
</dbReference>
<dbReference type="InterPro" id="IPR007253">
    <property type="entry name" value="Cell_wall-bd_2"/>
</dbReference>